<dbReference type="AlphaFoldDB" id="A0A0F9QJX3"/>
<evidence type="ECO:0000256" key="1">
    <source>
        <dbReference type="SAM" id="Phobius"/>
    </source>
</evidence>
<feature type="transmembrane region" description="Helical" evidence="1">
    <location>
        <begin position="12"/>
        <end position="36"/>
    </location>
</feature>
<sequence>MYETAGPEAAVNAFGLIFFLIWLVFFVIGMAIALIIWCKLFSKAGYPWALGLLVLVPIANIVVAFYLAFADWPVLKELRQLRQQQYPNNPPAS</sequence>
<keyword evidence="1" id="KW-0812">Transmembrane</keyword>
<protein>
    <submittedName>
        <fullName evidence="2">Uncharacterized protein</fullName>
    </submittedName>
</protein>
<keyword evidence="1" id="KW-0472">Membrane</keyword>
<name>A0A0F9QJX3_9ZZZZ</name>
<reference evidence="2" key="1">
    <citation type="journal article" date="2015" name="Nature">
        <title>Complex archaea that bridge the gap between prokaryotes and eukaryotes.</title>
        <authorList>
            <person name="Spang A."/>
            <person name="Saw J.H."/>
            <person name="Jorgensen S.L."/>
            <person name="Zaremba-Niedzwiedzka K."/>
            <person name="Martijn J."/>
            <person name="Lind A.E."/>
            <person name="van Eijk R."/>
            <person name="Schleper C."/>
            <person name="Guy L."/>
            <person name="Ettema T.J."/>
        </authorList>
    </citation>
    <scope>NUCLEOTIDE SEQUENCE</scope>
</reference>
<organism evidence="2">
    <name type="scientific">marine sediment metagenome</name>
    <dbReference type="NCBI Taxonomy" id="412755"/>
    <lineage>
        <taxon>unclassified sequences</taxon>
        <taxon>metagenomes</taxon>
        <taxon>ecological metagenomes</taxon>
    </lineage>
</organism>
<evidence type="ECO:0000313" key="2">
    <source>
        <dbReference type="EMBL" id="KKN05638.1"/>
    </source>
</evidence>
<feature type="transmembrane region" description="Helical" evidence="1">
    <location>
        <begin position="48"/>
        <end position="69"/>
    </location>
</feature>
<gene>
    <name evidence="2" type="ORF">LCGC14_1085380</name>
</gene>
<accession>A0A0F9QJX3</accession>
<proteinExistence type="predicted"/>
<comment type="caution">
    <text evidence="2">The sequence shown here is derived from an EMBL/GenBank/DDBJ whole genome shotgun (WGS) entry which is preliminary data.</text>
</comment>
<dbReference type="EMBL" id="LAZR01004779">
    <property type="protein sequence ID" value="KKN05638.1"/>
    <property type="molecule type" value="Genomic_DNA"/>
</dbReference>
<keyword evidence="1" id="KW-1133">Transmembrane helix</keyword>